<organism evidence="1 2">
    <name type="scientific">Paludibacterium purpuratum</name>
    <dbReference type="NCBI Taxonomy" id="1144873"/>
    <lineage>
        <taxon>Bacteria</taxon>
        <taxon>Pseudomonadati</taxon>
        <taxon>Pseudomonadota</taxon>
        <taxon>Betaproteobacteria</taxon>
        <taxon>Neisseriales</taxon>
        <taxon>Chromobacteriaceae</taxon>
        <taxon>Paludibacterium</taxon>
    </lineage>
</organism>
<reference evidence="1 2" key="1">
    <citation type="submission" date="2019-03" db="EMBL/GenBank/DDBJ databases">
        <title>Genomic Encyclopedia of Type Strains, Phase III (KMG-III): the genomes of soil and plant-associated and newly described type strains.</title>
        <authorList>
            <person name="Whitman W."/>
        </authorList>
    </citation>
    <scope>NUCLEOTIDE SEQUENCE [LARGE SCALE GENOMIC DNA]</scope>
    <source>
        <strain evidence="1 2">CECT 8976</strain>
    </source>
</reference>
<gene>
    <name evidence="1" type="ORF">DFP86_10473</name>
</gene>
<dbReference type="Proteomes" id="UP000295611">
    <property type="component" value="Unassembled WGS sequence"/>
</dbReference>
<proteinExistence type="predicted"/>
<evidence type="ECO:0000313" key="1">
    <source>
        <dbReference type="EMBL" id="TDR80575.1"/>
    </source>
</evidence>
<evidence type="ECO:0000313" key="2">
    <source>
        <dbReference type="Proteomes" id="UP000295611"/>
    </source>
</evidence>
<dbReference type="AlphaFoldDB" id="A0A4R7B9S1"/>
<protein>
    <submittedName>
        <fullName evidence="1">Uncharacterized protein</fullName>
    </submittedName>
</protein>
<sequence length="143" mass="16100">MTDKLASTDTVDNAPDCQTNRLEQFANRGWMTAAQHNTFAGTDRLFGSEDVQDTFVWRQQNMDGGTDYVRNFDPSECDRVQLHGVSQDQVSLSFNGMHTILRIGQGDETQQIIQIENVNLVGERSEAAALLHLIEQNTLTFSY</sequence>
<dbReference type="EMBL" id="SNZP01000004">
    <property type="protein sequence ID" value="TDR80575.1"/>
    <property type="molecule type" value="Genomic_DNA"/>
</dbReference>
<comment type="caution">
    <text evidence="1">The sequence shown here is derived from an EMBL/GenBank/DDBJ whole genome shotgun (WGS) entry which is preliminary data.</text>
</comment>
<accession>A0A4R7B9S1</accession>
<name>A0A4R7B9S1_9NEIS</name>
<keyword evidence="2" id="KW-1185">Reference proteome</keyword>
<dbReference type="RefSeq" id="WP_133679066.1">
    <property type="nucleotide sequence ID" value="NZ_SNZP01000004.1"/>
</dbReference>